<dbReference type="GO" id="GO:0003777">
    <property type="term" value="F:microtubule motor activity"/>
    <property type="evidence" value="ECO:0007669"/>
    <property type="project" value="InterPro"/>
</dbReference>
<evidence type="ECO:0000256" key="1">
    <source>
        <dbReference type="ARBA" id="ARBA00022741"/>
    </source>
</evidence>
<evidence type="ECO:0000313" key="8">
    <source>
        <dbReference type="Proteomes" id="UP001249851"/>
    </source>
</evidence>
<proteinExistence type="inferred from homology"/>
<sequence length="1259" mass="145389">MASLKVAVRARPLNNRELELGAKCIIQMEDQKTTIFNTKLYGDAVMEGDKARDSKKEFFFDHSYWSVDPKDQHFITQEQVFSDLGQGVLDAAFEGYNACLFAYGQTSAGKTYTMMGTNGLFRYIEENTSLSSSFRTEVSYLEIYNEHVRDLLRPPKLKKLPQQNLKVREHPKEGPYSHGFYKYEQHKQSFTCYFHHQVYSGQVHRGYAHERATSSGAVGQRLKEGANINKSLVTLGIVISTLAENSINASTSAKRSSFRKKLFVPYRDSALTFLLKDSLGGNSKTVMVAAISPAECNYGETLSTLRYAHRAKSIINSPTDPNVKLIRELRSEIDRLKSIIRKTESGDEASLTDSAKAAKKLHENQARVEQLTKDWTEKWKEAQSIMQSLKATKLRRSIACDVIVLGKNDVFKFNYPTEAAKMREKRRSGLLVTESTESLSNFHISPVRGSHGDLSMRSDVSSPVTLDSGVEVDIPVGNEALEEIKLEIERALQAEINSKQKEIDDQKEHIRSLREIHEASSQRAKQELDRVRLRMDEKHEEAKVEIEKHVEELFHLKYGEDYSEVVASNEDIAKEKEEVARFFDEEWQKISQYETKLADIELSRRRVLVDVEIERTRQAELHAFERDRDLKEIEEEQVKLLEIRENLNVVKAKAEESWNRDKLTLESTIEKDLIELNEVERKIHILEEKREQFSTDRSTAEHSEGARNEELEHAEEATEGFDKIVEKRRVSDLGPKYSKAVALDLRQTKRGSLNFKSEISPSDSGRFDDILEGQLQNLHAVKVEKEKEIERNRITLGEEMTSVEYYGQQALQNEAKMTELEEKYNVVRQQHEEKIRACLANLKNKEEDDMEAVDQVKERYRELIWKEYREIESLLVETFETDVLLESDEVTDSSVIAEKRLEVLDIVDERLRRIGSENDDLFLEFVAHKARFEKEEDRVHEQQKRISEQMLDGVKEKEIALQRLSGQREKFHVERVRERRLINARIHRLSRVRSSSDLQNEETLEFFKEEARKLREAFEKVDESESRLQYERRERENIHLQLEEARAKLRISEEDRSDCLNKTDDYEIVEKPLVNKLHVKFRVLGNHAAAEVLKEASHALLASSLPEMFRSAPVSSPRQPSEDPSHGGWTFHSNQKDVTIARKREEGRTGIMHCFMGRGVIKAPPQTVWEAVKNPLSRYIYDSMLKKINIVEHVEEGLKIVSSGWIVEPVRIDGQDASLVWYITKVNLGASSLPWRLIDVLSKNQPLSIAHLRSYLTPP</sequence>
<keyword evidence="8" id="KW-1185">Reference proteome</keyword>
<dbReference type="GO" id="GO:0005524">
    <property type="term" value="F:ATP binding"/>
    <property type="evidence" value="ECO:0007669"/>
    <property type="project" value="UniProtKB-UniRule"/>
</dbReference>
<protein>
    <submittedName>
        <fullName evidence="7">Kinesin-like protein KIF16B</fullName>
    </submittedName>
</protein>
<dbReference type="InterPro" id="IPR001752">
    <property type="entry name" value="Kinesin_motor_dom"/>
</dbReference>
<accession>A0AAD9PY16</accession>
<feature type="region of interest" description="Disordered" evidence="5">
    <location>
        <begin position="692"/>
        <end position="718"/>
    </location>
</feature>
<dbReference type="Proteomes" id="UP001249851">
    <property type="component" value="Unassembled WGS sequence"/>
</dbReference>
<feature type="binding site" evidence="3">
    <location>
        <begin position="104"/>
        <end position="111"/>
    </location>
    <ligand>
        <name>ATP</name>
        <dbReference type="ChEBI" id="CHEBI:30616"/>
    </ligand>
</feature>
<dbReference type="PRINTS" id="PR00380">
    <property type="entry name" value="KINESINHEAVY"/>
</dbReference>
<dbReference type="SUPFAM" id="SSF52540">
    <property type="entry name" value="P-loop containing nucleoside triphosphate hydrolases"/>
    <property type="match status" value="1"/>
</dbReference>
<dbReference type="SUPFAM" id="SSF55961">
    <property type="entry name" value="Bet v1-like"/>
    <property type="match status" value="1"/>
</dbReference>
<keyword evidence="2 3" id="KW-0067">ATP-binding</keyword>
<reference evidence="7" key="1">
    <citation type="journal article" date="2023" name="G3 (Bethesda)">
        <title>Whole genome assembly and annotation of the endangered Caribbean coral Acropora cervicornis.</title>
        <authorList>
            <person name="Selwyn J.D."/>
            <person name="Vollmer S.V."/>
        </authorList>
    </citation>
    <scope>NUCLEOTIDE SEQUENCE</scope>
    <source>
        <strain evidence="7">K2</strain>
    </source>
</reference>
<evidence type="ECO:0000256" key="2">
    <source>
        <dbReference type="ARBA" id="ARBA00022840"/>
    </source>
</evidence>
<dbReference type="Gene3D" id="3.30.530.20">
    <property type="match status" value="1"/>
</dbReference>
<comment type="similarity">
    <text evidence="3">Belongs to the TRAFAC class myosin-kinesin ATPase superfamily. Kinesin family.</text>
</comment>
<dbReference type="GO" id="GO:0007018">
    <property type="term" value="P:microtubule-based movement"/>
    <property type="evidence" value="ECO:0007669"/>
    <property type="project" value="InterPro"/>
</dbReference>
<gene>
    <name evidence="7" type="ORF">P5673_028423</name>
</gene>
<dbReference type="PROSITE" id="PS50067">
    <property type="entry name" value="KINESIN_MOTOR_2"/>
    <property type="match status" value="1"/>
</dbReference>
<reference evidence="7" key="2">
    <citation type="journal article" date="2023" name="Science">
        <title>Genomic signatures of disease resistance in endangered staghorn corals.</title>
        <authorList>
            <person name="Vollmer S.V."/>
            <person name="Selwyn J.D."/>
            <person name="Despard B.A."/>
            <person name="Roesel C.L."/>
        </authorList>
    </citation>
    <scope>NUCLEOTIDE SEQUENCE</scope>
    <source>
        <strain evidence="7">K2</strain>
    </source>
</reference>
<evidence type="ECO:0000256" key="3">
    <source>
        <dbReference type="PROSITE-ProRule" id="PRU00283"/>
    </source>
</evidence>
<dbReference type="Pfam" id="PF00225">
    <property type="entry name" value="Kinesin"/>
    <property type="match status" value="2"/>
</dbReference>
<keyword evidence="4" id="KW-0175">Coiled coil</keyword>
<feature type="domain" description="Kinesin motor" evidence="6">
    <location>
        <begin position="3"/>
        <end position="314"/>
    </location>
</feature>
<dbReference type="AlphaFoldDB" id="A0AAD9PY16"/>
<name>A0AAD9PY16_ACRCE</name>
<feature type="coiled-coil region" evidence="4">
    <location>
        <begin position="1004"/>
        <end position="1062"/>
    </location>
</feature>
<feature type="coiled-coil region" evidence="4">
    <location>
        <begin position="810"/>
        <end position="863"/>
    </location>
</feature>
<dbReference type="Gene3D" id="3.40.850.10">
    <property type="entry name" value="Kinesin motor domain"/>
    <property type="match status" value="2"/>
</dbReference>
<dbReference type="PANTHER" id="PTHR47117:SF6">
    <property type="entry name" value="KINESIN-LIKE PROTEIN KIF16B"/>
    <property type="match status" value="1"/>
</dbReference>
<evidence type="ECO:0000313" key="7">
    <source>
        <dbReference type="EMBL" id="KAK2550750.1"/>
    </source>
</evidence>
<organism evidence="7 8">
    <name type="scientific">Acropora cervicornis</name>
    <name type="common">Staghorn coral</name>
    <dbReference type="NCBI Taxonomy" id="6130"/>
    <lineage>
        <taxon>Eukaryota</taxon>
        <taxon>Metazoa</taxon>
        <taxon>Cnidaria</taxon>
        <taxon>Anthozoa</taxon>
        <taxon>Hexacorallia</taxon>
        <taxon>Scleractinia</taxon>
        <taxon>Astrocoeniina</taxon>
        <taxon>Acroporidae</taxon>
        <taxon>Acropora</taxon>
    </lineage>
</organism>
<comment type="caution">
    <text evidence="7">The sequence shown here is derived from an EMBL/GenBank/DDBJ whole genome shotgun (WGS) entry which is preliminary data.</text>
</comment>
<dbReference type="PANTHER" id="PTHR47117">
    <property type="entry name" value="STAR-RELATED LIPID TRANSFER PROTEIN 9"/>
    <property type="match status" value="1"/>
</dbReference>
<keyword evidence="1 3" id="KW-0547">Nucleotide-binding</keyword>
<evidence type="ECO:0000256" key="5">
    <source>
        <dbReference type="SAM" id="MobiDB-lite"/>
    </source>
</evidence>
<dbReference type="EMBL" id="JARQWQ010000106">
    <property type="protein sequence ID" value="KAK2550750.1"/>
    <property type="molecule type" value="Genomic_DNA"/>
</dbReference>
<feature type="region of interest" description="Disordered" evidence="5">
    <location>
        <begin position="1111"/>
        <end position="1134"/>
    </location>
</feature>
<evidence type="ECO:0000259" key="6">
    <source>
        <dbReference type="PROSITE" id="PS50067"/>
    </source>
</evidence>
<dbReference type="GO" id="GO:0008017">
    <property type="term" value="F:microtubule binding"/>
    <property type="evidence" value="ECO:0007669"/>
    <property type="project" value="InterPro"/>
</dbReference>
<dbReference type="InterPro" id="IPR036961">
    <property type="entry name" value="Kinesin_motor_dom_sf"/>
</dbReference>
<keyword evidence="3" id="KW-0505">Motor protein</keyword>
<evidence type="ECO:0000256" key="4">
    <source>
        <dbReference type="SAM" id="Coils"/>
    </source>
</evidence>
<dbReference type="SMART" id="SM00129">
    <property type="entry name" value="KISc"/>
    <property type="match status" value="1"/>
</dbReference>
<feature type="coiled-coil region" evidence="4">
    <location>
        <begin position="489"/>
        <end position="552"/>
    </location>
</feature>
<dbReference type="InterPro" id="IPR023393">
    <property type="entry name" value="START-like_dom_sf"/>
</dbReference>
<dbReference type="InterPro" id="IPR027417">
    <property type="entry name" value="P-loop_NTPase"/>
</dbReference>